<dbReference type="Proteomes" id="UP000770661">
    <property type="component" value="Unassembled WGS sequence"/>
</dbReference>
<accession>A0A8J5CLL9</accession>
<sequence>MSIALAIVCHQSRPLEGEKLWLSLPCIRYRRSMASKVRRRPSDQLNSKTVEVSLRHQNRSNDGRPCWLLHTLDRSYVSVVELGVPATTFMDLIPGLSSPSRPPRRPLTSGPDFNYSNVPKKCSSERPLSYKPMQRSINDPPRLACPMNEWKRTTLEALLPRRAATHKRTIIKSLRN</sequence>
<comment type="caution">
    <text evidence="2">The sequence shown here is derived from an EMBL/GenBank/DDBJ whole genome shotgun (WGS) entry which is preliminary data.</text>
</comment>
<reference evidence="2" key="1">
    <citation type="submission" date="2020-07" db="EMBL/GenBank/DDBJ databases">
        <title>The High-quality genome of the commercially important snow crab, Chionoecetes opilio.</title>
        <authorList>
            <person name="Jeong J.-H."/>
            <person name="Ryu S."/>
        </authorList>
    </citation>
    <scope>NUCLEOTIDE SEQUENCE</scope>
    <source>
        <strain evidence="2">MADBK_172401_WGS</strain>
        <tissue evidence="2">Digestive gland</tissue>
    </source>
</reference>
<evidence type="ECO:0000256" key="1">
    <source>
        <dbReference type="SAM" id="MobiDB-lite"/>
    </source>
</evidence>
<evidence type="ECO:0000313" key="3">
    <source>
        <dbReference type="Proteomes" id="UP000770661"/>
    </source>
</evidence>
<dbReference type="AlphaFoldDB" id="A0A8J5CLL9"/>
<evidence type="ECO:0000313" key="2">
    <source>
        <dbReference type="EMBL" id="KAG0714934.1"/>
    </source>
</evidence>
<organism evidence="2 3">
    <name type="scientific">Chionoecetes opilio</name>
    <name type="common">Atlantic snow crab</name>
    <name type="synonym">Cancer opilio</name>
    <dbReference type="NCBI Taxonomy" id="41210"/>
    <lineage>
        <taxon>Eukaryota</taxon>
        <taxon>Metazoa</taxon>
        <taxon>Ecdysozoa</taxon>
        <taxon>Arthropoda</taxon>
        <taxon>Crustacea</taxon>
        <taxon>Multicrustacea</taxon>
        <taxon>Malacostraca</taxon>
        <taxon>Eumalacostraca</taxon>
        <taxon>Eucarida</taxon>
        <taxon>Decapoda</taxon>
        <taxon>Pleocyemata</taxon>
        <taxon>Brachyura</taxon>
        <taxon>Eubrachyura</taxon>
        <taxon>Majoidea</taxon>
        <taxon>Majidae</taxon>
        <taxon>Chionoecetes</taxon>
    </lineage>
</organism>
<dbReference type="EMBL" id="JACEEZ010020135">
    <property type="protein sequence ID" value="KAG0714934.1"/>
    <property type="molecule type" value="Genomic_DNA"/>
</dbReference>
<proteinExistence type="predicted"/>
<feature type="region of interest" description="Disordered" evidence="1">
    <location>
        <begin position="96"/>
        <end position="118"/>
    </location>
</feature>
<gene>
    <name evidence="2" type="ORF">GWK47_013124</name>
</gene>
<keyword evidence="3" id="KW-1185">Reference proteome</keyword>
<name>A0A8J5CLL9_CHIOP</name>
<protein>
    <submittedName>
        <fullName evidence="2">Uncharacterized protein</fullName>
    </submittedName>
</protein>